<dbReference type="InterPro" id="IPR004154">
    <property type="entry name" value="Anticodon-bd"/>
</dbReference>
<dbReference type="InterPro" id="IPR015807">
    <property type="entry name" value="His-tRNA-ligase"/>
</dbReference>
<evidence type="ECO:0000256" key="2">
    <source>
        <dbReference type="ARBA" id="ARBA00011738"/>
    </source>
</evidence>
<keyword evidence="3 10" id="KW-0963">Cytoplasm</keyword>
<evidence type="ECO:0000256" key="10">
    <source>
        <dbReference type="HAMAP-Rule" id="MF_00127"/>
    </source>
</evidence>
<dbReference type="HAMAP" id="MF_00127">
    <property type="entry name" value="His_tRNA_synth"/>
    <property type="match status" value="1"/>
</dbReference>
<dbReference type="GO" id="GO:0004821">
    <property type="term" value="F:histidine-tRNA ligase activity"/>
    <property type="evidence" value="ECO:0007669"/>
    <property type="project" value="UniProtKB-EC"/>
</dbReference>
<dbReference type="RefSeq" id="WP_386666921.1">
    <property type="nucleotide sequence ID" value="NZ_JBHLTG010000001.1"/>
</dbReference>
<dbReference type="PANTHER" id="PTHR11476:SF7">
    <property type="entry name" value="HISTIDINE--TRNA LIGASE"/>
    <property type="match status" value="1"/>
</dbReference>
<dbReference type="InterPro" id="IPR006195">
    <property type="entry name" value="aa-tRNA-synth_II"/>
</dbReference>
<evidence type="ECO:0000256" key="6">
    <source>
        <dbReference type="ARBA" id="ARBA00022840"/>
    </source>
</evidence>
<dbReference type="SUPFAM" id="SSF55681">
    <property type="entry name" value="Class II aaRS and biotin synthetases"/>
    <property type="match status" value="1"/>
</dbReference>
<dbReference type="PANTHER" id="PTHR11476">
    <property type="entry name" value="HISTIDYL-TRNA SYNTHETASE"/>
    <property type="match status" value="1"/>
</dbReference>
<gene>
    <name evidence="10 12" type="primary">hisS</name>
    <name evidence="12" type="ORF">ACFFGH_08400</name>
</gene>
<evidence type="ECO:0000256" key="8">
    <source>
        <dbReference type="ARBA" id="ARBA00023146"/>
    </source>
</evidence>
<comment type="similarity">
    <text evidence="1 10">Belongs to the class-II aminoacyl-tRNA synthetase family.</text>
</comment>
<keyword evidence="13" id="KW-1185">Reference proteome</keyword>
<evidence type="ECO:0000256" key="1">
    <source>
        <dbReference type="ARBA" id="ARBA00008226"/>
    </source>
</evidence>
<dbReference type="Pfam" id="PF03129">
    <property type="entry name" value="HGTP_anticodon"/>
    <property type="match status" value="1"/>
</dbReference>
<dbReference type="InterPro" id="IPR036621">
    <property type="entry name" value="Anticodon-bd_dom_sf"/>
</dbReference>
<dbReference type="Gene3D" id="3.30.930.10">
    <property type="entry name" value="Bira Bifunctional Protein, Domain 2"/>
    <property type="match status" value="1"/>
</dbReference>
<dbReference type="Gene3D" id="3.40.50.800">
    <property type="entry name" value="Anticodon-binding domain"/>
    <property type="match status" value="1"/>
</dbReference>
<evidence type="ECO:0000256" key="7">
    <source>
        <dbReference type="ARBA" id="ARBA00022917"/>
    </source>
</evidence>
<evidence type="ECO:0000256" key="4">
    <source>
        <dbReference type="ARBA" id="ARBA00022598"/>
    </source>
</evidence>
<accession>A0ABV6RLI9</accession>
<dbReference type="PROSITE" id="PS50862">
    <property type="entry name" value="AA_TRNA_LIGASE_II"/>
    <property type="match status" value="1"/>
</dbReference>
<comment type="caution">
    <text evidence="12">The sequence shown here is derived from an EMBL/GenBank/DDBJ whole genome shotgun (WGS) entry which is preliminary data.</text>
</comment>
<dbReference type="InterPro" id="IPR041715">
    <property type="entry name" value="HisRS-like_core"/>
</dbReference>
<feature type="domain" description="Aminoacyl-transfer RNA synthetases class-II family profile" evidence="11">
    <location>
        <begin position="22"/>
        <end position="371"/>
    </location>
</feature>
<name>A0ABV6RLI9_9GAMM</name>
<keyword evidence="5 10" id="KW-0547">Nucleotide-binding</keyword>
<organism evidence="12 13">
    <name type="scientific">Lysobacter korlensis</name>
    <dbReference type="NCBI Taxonomy" id="553636"/>
    <lineage>
        <taxon>Bacteria</taxon>
        <taxon>Pseudomonadati</taxon>
        <taxon>Pseudomonadota</taxon>
        <taxon>Gammaproteobacteria</taxon>
        <taxon>Lysobacterales</taxon>
        <taxon>Lysobacteraceae</taxon>
        <taxon>Lysobacter</taxon>
    </lineage>
</organism>
<keyword evidence="8 10" id="KW-0030">Aminoacyl-tRNA synthetase</keyword>
<keyword evidence="4 10" id="KW-0436">Ligase</keyword>
<dbReference type="InterPro" id="IPR045864">
    <property type="entry name" value="aa-tRNA-synth_II/BPL/LPL"/>
</dbReference>
<evidence type="ECO:0000256" key="3">
    <source>
        <dbReference type="ARBA" id="ARBA00022490"/>
    </source>
</evidence>
<keyword evidence="6 10" id="KW-0067">ATP-binding</keyword>
<dbReference type="CDD" id="cd00773">
    <property type="entry name" value="HisRS-like_core"/>
    <property type="match status" value="1"/>
</dbReference>
<dbReference type="InterPro" id="IPR033656">
    <property type="entry name" value="HisRS_anticodon"/>
</dbReference>
<dbReference type="PIRSF" id="PIRSF001549">
    <property type="entry name" value="His-tRNA_synth"/>
    <property type="match status" value="1"/>
</dbReference>
<dbReference type="InterPro" id="IPR004516">
    <property type="entry name" value="HisRS/HisZ"/>
</dbReference>
<comment type="catalytic activity">
    <reaction evidence="9 10">
        <text>tRNA(His) + L-histidine + ATP = L-histidyl-tRNA(His) + AMP + diphosphate + H(+)</text>
        <dbReference type="Rhea" id="RHEA:17313"/>
        <dbReference type="Rhea" id="RHEA-COMP:9665"/>
        <dbReference type="Rhea" id="RHEA-COMP:9689"/>
        <dbReference type="ChEBI" id="CHEBI:15378"/>
        <dbReference type="ChEBI" id="CHEBI:30616"/>
        <dbReference type="ChEBI" id="CHEBI:33019"/>
        <dbReference type="ChEBI" id="CHEBI:57595"/>
        <dbReference type="ChEBI" id="CHEBI:78442"/>
        <dbReference type="ChEBI" id="CHEBI:78527"/>
        <dbReference type="ChEBI" id="CHEBI:456215"/>
        <dbReference type="EC" id="6.1.1.21"/>
    </reaction>
</comment>
<proteinExistence type="inferred from homology"/>
<evidence type="ECO:0000256" key="9">
    <source>
        <dbReference type="ARBA" id="ARBA00047639"/>
    </source>
</evidence>
<evidence type="ECO:0000256" key="5">
    <source>
        <dbReference type="ARBA" id="ARBA00022741"/>
    </source>
</evidence>
<dbReference type="CDD" id="cd00859">
    <property type="entry name" value="HisRS_anticodon"/>
    <property type="match status" value="1"/>
</dbReference>
<comment type="subcellular location">
    <subcellularLocation>
        <location evidence="10">Cytoplasm</location>
    </subcellularLocation>
</comment>
<dbReference type="EMBL" id="JBHLTG010000001">
    <property type="protein sequence ID" value="MFC0677857.1"/>
    <property type="molecule type" value="Genomic_DNA"/>
</dbReference>
<evidence type="ECO:0000313" key="12">
    <source>
        <dbReference type="EMBL" id="MFC0677857.1"/>
    </source>
</evidence>
<protein>
    <recommendedName>
        <fullName evidence="10">Histidine--tRNA ligase</fullName>
        <ecNumber evidence="10">6.1.1.21</ecNumber>
    </recommendedName>
    <alternativeName>
        <fullName evidence="10">Histidyl-tRNA synthetase</fullName>
        <shortName evidence="10">HisRS</shortName>
    </alternativeName>
</protein>
<dbReference type="EC" id="6.1.1.21" evidence="10"/>
<dbReference type="SUPFAM" id="SSF52954">
    <property type="entry name" value="Class II aaRS ABD-related"/>
    <property type="match status" value="1"/>
</dbReference>
<dbReference type="Pfam" id="PF13393">
    <property type="entry name" value="tRNA-synt_His"/>
    <property type="match status" value="1"/>
</dbReference>
<evidence type="ECO:0000259" key="11">
    <source>
        <dbReference type="PROSITE" id="PS50862"/>
    </source>
</evidence>
<sequence>MIKPRTPPGVMELLPPDQIAFQRMLDTIRRNFERFGFLPVETPVMELTDVLLTKSGGETERQVYFVQSTGALAKNEEGTPELALRFDLTVPLARYVAEHEHELAFPFRRYQMQRVYRGERQQRGRFREFYQCDIDVIGKDALSVRFDAELPAVIHAVFSELDIGAFTIQLNNRKLMRGFFEAQGVADSELQALVLREVDKLDKRGADYVRETLAGEGFGLDAAAVERILEFVAVRSTSHADALARLDALGEGNQALRDGVAELREVLDLVRALGVPESAYALNFSIARGLDYYTGTVYETTLNDYPQIGSICSGGRYENLASHYTKSKLPGVGISIGLTRLFWQLREAGLVHSAESTVQVLVTQMQADHLPKCLSIASELRAAGINTEVVMEPAKLAKQFKYADRAGIRFVVVLGEDEMARGSVTVKDLRREDQFEVSRTELAQTLRVELAQAEVLSR</sequence>
<reference evidence="12 13" key="1">
    <citation type="submission" date="2024-09" db="EMBL/GenBank/DDBJ databases">
        <authorList>
            <person name="Sun Q."/>
            <person name="Mori K."/>
        </authorList>
    </citation>
    <scope>NUCLEOTIDE SEQUENCE [LARGE SCALE GENOMIC DNA]</scope>
    <source>
        <strain evidence="12 13">KCTC 23076</strain>
    </source>
</reference>
<comment type="subunit">
    <text evidence="2 10">Homodimer.</text>
</comment>
<keyword evidence="7 10" id="KW-0648">Protein biosynthesis</keyword>
<evidence type="ECO:0000313" key="13">
    <source>
        <dbReference type="Proteomes" id="UP001589896"/>
    </source>
</evidence>
<dbReference type="NCBIfam" id="TIGR00442">
    <property type="entry name" value="hisS"/>
    <property type="match status" value="1"/>
</dbReference>
<dbReference type="Proteomes" id="UP001589896">
    <property type="component" value="Unassembled WGS sequence"/>
</dbReference>